<dbReference type="EMBL" id="AMZH03026784">
    <property type="protein sequence ID" value="RRT34444.1"/>
    <property type="molecule type" value="Genomic_DNA"/>
</dbReference>
<evidence type="ECO:0000313" key="2">
    <source>
        <dbReference type="Proteomes" id="UP000287651"/>
    </source>
</evidence>
<dbReference type="AlphaFoldDB" id="A0A426X4S5"/>
<comment type="caution">
    <text evidence="1">The sequence shown here is derived from an EMBL/GenBank/DDBJ whole genome shotgun (WGS) entry which is preliminary data.</text>
</comment>
<sequence>MYPRVEEVTRRRRPLFFLILFCIILVWFGSVRFDPVRFGSVPFGPVTIDFDNRRSISGGINQRRKKKRESKKREKMEIIRSGVGLSLLKISSPCAGRKNVSRKKREKMKIIRFGVGLPPRAISSPCTCIKNVSPCRGSNEVTPVRMVTVRFGSAPFCPVTIDFDNRRFISGGINCRRKKKWVSKKREMEIIRSGVGLPPRAISSPCADWIALVWFGSARLISIDIDRFRAVSNQGRKEQKRVKEIIRSGSALRPRAISSSSTGRRNVYLSVRSGSARFDPVSFGPVTIDFDNHRSISGGINRERKKRESKKREKMEIISSGVGLPSRAISSPCAGRKNVSRVEEVTRRLQFAVRFSVRSGLVLSRLACIILVWSGPVRFDSVPFGPVTIDFGNRRSISGGINRGRKKESKKREMEIIRSGVGLPPQAISSPCAGRKNVSSCRKK</sequence>
<proteinExistence type="predicted"/>
<reference evidence="1 2" key="1">
    <citation type="journal article" date="2014" name="Agronomy (Basel)">
        <title>A Draft Genome Sequence for Ensete ventricosum, the Drought-Tolerant Tree Against Hunger.</title>
        <authorList>
            <person name="Harrison J."/>
            <person name="Moore K.A."/>
            <person name="Paszkiewicz K."/>
            <person name="Jones T."/>
            <person name="Grant M."/>
            <person name="Ambacheew D."/>
            <person name="Muzemil S."/>
            <person name="Studholme D.J."/>
        </authorList>
    </citation>
    <scope>NUCLEOTIDE SEQUENCE [LARGE SCALE GENOMIC DNA]</scope>
</reference>
<organism evidence="1 2">
    <name type="scientific">Ensete ventricosum</name>
    <name type="common">Abyssinian banana</name>
    <name type="synonym">Musa ensete</name>
    <dbReference type="NCBI Taxonomy" id="4639"/>
    <lineage>
        <taxon>Eukaryota</taxon>
        <taxon>Viridiplantae</taxon>
        <taxon>Streptophyta</taxon>
        <taxon>Embryophyta</taxon>
        <taxon>Tracheophyta</taxon>
        <taxon>Spermatophyta</taxon>
        <taxon>Magnoliopsida</taxon>
        <taxon>Liliopsida</taxon>
        <taxon>Zingiberales</taxon>
        <taxon>Musaceae</taxon>
        <taxon>Ensete</taxon>
    </lineage>
</organism>
<evidence type="ECO:0000313" key="1">
    <source>
        <dbReference type="EMBL" id="RRT34444.1"/>
    </source>
</evidence>
<dbReference type="Proteomes" id="UP000287651">
    <property type="component" value="Unassembled WGS sequence"/>
</dbReference>
<accession>A0A426X4S5</accession>
<name>A0A426X4S5_ENSVE</name>
<gene>
    <name evidence="1" type="ORF">B296_00056697</name>
</gene>
<protein>
    <submittedName>
        <fullName evidence="1">Uncharacterized protein</fullName>
    </submittedName>
</protein>